<name>A0AAD7JXC3_9AGAR</name>
<protein>
    <submittedName>
        <fullName evidence="1">Uncharacterized protein</fullName>
    </submittedName>
</protein>
<sequence>MSTSGASWKYYAAGTVATPPVMPLLSSKISFAVDASGSTAGRVMEREKEFVLGMVNDYSFPSSVIMWGSSVMPPVSAQATTWKHRNWGTSPEVIFHDAAVTSEVKSCDMWYLLTDGEVGSPVNFARKTLEVGMANTPVVFLIVNSFGAKPSTIDISVGISVFASASDAAIVYKNISNGELYLLAAKGAFEVLSAGFDIDLEKWESLPLFPDEVAFKTALKDVNIVGVAHRASSAAVNLGRSWQEKHGCLVDIDILLAQMIPQSIPQDEFLDLLEEETFDALALLCKTRGLLPTLRNWLLARKERVSVIEIRDVSGAADILQQLRVKGDGTQAAAGAEALRHRLRAAHQSNLQDYRSRLANIQPSPLLPHINRCLAFLTALEKAGYAADILDRRSNRAMRAAVVTSSDVDQQLAALNLDDDVEAHRSTCSICCSDDVIMSLALKVSANPGDNTTDFALNFPLAAGVTLHNRDVISAQYVCFQCALAMYQMDPARGSMYNEPIAAVLPLAKYDGVNRKYITDCLATVLTNGLATGASGLTQVLMSIILTTMKTKEWAKATDADREIKARREGMQWMLNNLVANASCRETFDETGDWVSFDRALRWTLKTFTDEGIYSWTVRYPVPGFLVLLELLTSIGAQIPETLRVGKLMHEIVTVYMRRIVDPSADKLAVQRRILKIVFAEFNAEGVPRDLKNNDLAINSPDVAFERLAAWLDVPGTTVLIKQIGQIGGAAKYASALQYVAFRLFFEDSHQTPKGYFQRAAESDVHLHTATTKPQDLTSAVVGPLFTAMWGRVPAELSHQDVTQDTIAPFVSPYSASVLHCGFRGCPVRFDGDGYDPEAIRKARAVHLAQVYALKDAVPKAGNGLPENTGRLEAPTTTHITLHASIYKTWRSLEKDRRQSGLKEVVSGAPVDAAKPHMKEFIDAVVDHICITSARGNIYKKNLRDEVAWVLPSFFTALHAAAAMKQLTDDADLELVENSLTARIQWELELLKM</sequence>
<dbReference type="EMBL" id="JARJLG010000017">
    <property type="protein sequence ID" value="KAJ7773657.1"/>
    <property type="molecule type" value="Genomic_DNA"/>
</dbReference>
<proteinExistence type="predicted"/>
<comment type="caution">
    <text evidence="1">The sequence shown here is derived from an EMBL/GenBank/DDBJ whole genome shotgun (WGS) entry which is preliminary data.</text>
</comment>
<dbReference type="Proteomes" id="UP001215280">
    <property type="component" value="Unassembled WGS sequence"/>
</dbReference>
<keyword evidence="2" id="KW-1185">Reference proteome</keyword>
<reference evidence="1" key="1">
    <citation type="submission" date="2023-03" db="EMBL/GenBank/DDBJ databases">
        <title>Massive genome expansion in bonnet fungi (Mycena s.s.) driven by repeated elements and novel gene families across ecological guilds.</title>
        <authorList>
            <consortium name="Lawrence Berkeley National Laboratory"/>
            <person name="Harder C.B."/>
            <person name="Miyauchi S."/>
            <person name="Viragh M."/>
            <person name="Kuo A."/>
            <person name="Thoen E."/>
            <person name="Andreopoulos B."/>
            <person name="Lu D."/>
            <person name="Skrede I."/>
            <person name="Drula E."/>
            <person name="Henrissat B."/>
            <person name="Morin E."/>
            <person name="Kohler A."/>
            <person name="Barry K."/>
            <person name="LaButti K."/>
            <person name="Morin E."/>
            <person name="Salamov A."/>
            <person name="Lipzen A."/>
            <person name="Mereny Z."/>
            <person name="Hegedus B."/>
            <person name="Baldrian P."/>
            <person name="Stursova M."/>
            <person name="Weitz H."/>
            <person name="Taylor A."/>
            <person name="Grigoriev I.V."/>
            <person name="Nagy L.G."/>
            <person name="Martin F."/>
            <person name="Kauserud H."/>
        </authorList>
    </citation>
    <scope>NUCLEOTIDE SEQUENCE</scope>
    <source>
        <strain evidence="1">CBHHK188m</strain>
    </source>
</reference>
<gene>
    <name evidence="1" type="ORF">DFH07DRAFT_913026</name>
</gene>
<organism evidence="1 2">
    <name type="scientific">Mycena maculata</name>
    <dbReference type="NCBI Taxonomy" id="230809"/>
    <lineage>
        <taxon>Eukaryota</taxon>
        <taxon>Fungi</taxon>
        <taxon>Dikarya</taxon>
        <taxon>Basidiomycota</taxon>
        <taxon>Agaricomycotina</taxon>
        <taxon>Agaricomycetes</taxon>
        <taxon>Agaricomycetidae</taxon>
        <taxon>Agaricales</taxon>
        <taxon>Marasmiineae</taxon>
        <taxon>Mycenaceae</taxon>
        <taxon>Mycena</taxon>
    </lineage>
</organism>
<evidence type="ECO:0000313" key="2">
    <source>
        <dbReference type="Proteomes" id="UP001215280"/>
    </source>
</evidence>
<evidence type="ECO:0000313" key="1">
    <source>
        <dbReference type="EMBL" id="KAJ7773657.1"/>
    </source>
</evidence>
<dbReference type="AlphaFoldDB" id="A0AAD7JXC3"/>
<accession>A0AAD7JXC3</accession>